<feature type="domain" description="SnoaL-like" evidence="1">
    <location>
        <begin position="8"/>
        <end position="116"/>
    </location>
</feature>
<dbReference type="Pfam" id="PF13474">
    <property type="entry name" value="SnoaL_3"/>
    <property type="match status" value="1"/>
</dbReference>
<dbReference type="AlphaFoldDB" id="A0A8J2YR29"/>
<name>A0A8J2YR29_9PROT</name>
<keyword evidence="3" id="KW-1185">Reference proteome</keyword>
<dbReference type="SUPFAM" id="SSF54427">
    <property type="entry name" value="NTF2-like"/>
    <property type="match status" value="1"/>
</dbReference>
<dbReference type="Proteomes" id="UP000646365">
    <property type="component" value="Unassembled WGS sequence"/>
</dbReference>
<reference evidence="2" key="1">
    <citation type="journal article" date="2014" name="Int. J. Syst. Evol. Microbiol.">
        <title>Complete genome sequence of Corynebacterium casei LMG S-19264T (=DSM 44701T), isolated from a smear-ripened cheese.</title>
        <authorList>
            <consortium name="US DOE Joint Genome Institute (JGI-PGF)"/>
            <person name="Walter F."/>
            <person name="Albersmeier A."/>
            <person name="Kalinowski J."/>
            <person name="Ruckert C."/>
        </authorList>
    </citation>
    <scope>NUCLEOTIDE SEQUENCE</scope>
    <source>
        <strain evidence="2">CGMCC 1.15725</strain>
    </source>
</reference>
<protein>
    <recommendedName>
        <fullName evidence="1">SnoaL-like domain-containing protein</fullName>
    </recommendedName>
</protein>
<evidence type="ECO:0000313" key="2">
    <source>
        <dbReference type="EMBL" id="GGF09510.1"/>
    </source>
</evidence>
<reference evidence="2" key="2">
    <citation type="submission" date="2020-09" db="EMBL/GenBank/DDBJ databases">
        <authorList>
            <person name="Sun Q."/>
            <person name="Zhou Y."/>
        </authorList>
    </citation>
    <scope>NUCLEOTIDE SEQUENCE</scope>
    <source>
        <strain evidence="2">CGMCC 1.15725</strain>
    </source>
</reference>
<proteinExistence type="predicted"/>
<evidence type="ECO:0000259" key="1">
    <source>
        <dbReference type="Pfam" id="PF13474"/>
    </source>
</evidence>
<dbReference type="RefSeq" id="WP_189043928.1">
    <property type="nucleotide sequence ID" value="NZ_BMJQ01000003.1"/>
</dbReference>
<gene>
    <name evidence="2" type="ORF">GCM10011611_13750</name>
</gene>
<dbReference type="PANTHER" id="PTHR34957:SF1">
    <property type="entry name" value="NUCLEAR TRANSPORT FACTOR 2 (NTF2) FAMILY PROTEIN"/>
    <property type="match status" value="1"/>
</dbReference>
<sequence length="134" mass="14628">MTDAEAVLSQNLEFYRAIGARDLAALERLWAQDAAVSCIHPGWPVIHGRVLVLQSWRAILTGPQAPRIRCSAEEAAMHGATALVTCEETLDGGSLAACNLFVLEHGVWRLAHHQATPIMARQQSGRSRPRSSIH</sequence>
<dbReference type="InterPro" id="IPR032710">
    <property type="entry name" value="NTF2-like_dom_sf"/>
</dbReference>
<dbReference type="EMBL" id="BMJQ01000003">
    <property type="protein sequence ID" value="GGF09510.1"/>
    <property type="molecule type" value="Genomic_DNA"/>
</dbReference>
<evidence type="ECO:0000313" key="3">
    <source>
        <dbReference type="Proteomes" id="UP000646365"/>
    </source>
</evidence>
<dbReference type="InterPro" id="IPR037401">
    <property type="entry name" value="SnoaL-like"/>
</dbReference>
<dbReference type="PANTHER" id="PTHR34957">
    <property type="entry name" value="NUCLEAR TRANSPORT FACTOR 2 (NTF2) FAMILY PROTEIN"/>
    <property type="match status" value="1"/>
</dbReference>
<organism evidence="2 3">
    <name type="scientific">Aliidongia dinghuensis</name>
    <dbReference type="NCBI Taxonomy" id="1867774"/>
    <lineage>
        <taxon>Bacteria</taxon>
        <taxon>Pseudomonadati</taxon>
        <taxon>Pseudomonadota</taxon>
        <taxon>Alphaproteobacteria</taxon>
        <taxon>Rhodospirillales</taxon>
        <taxon>Dongiaceae</taxon>
        <taxon>Aliidongia</taxon>
    </lineage>
</organism>
<accession>A0A8J2YR29</accession>
<comment type="caution">
    <text evidence="2">The sequence shown here is derived from an EMBL/GenBank/DDBJ whole genome shotgun (WGS) entry which is preliminary data.</text>
</comment>
<dbReference type="Gene3D" id="3.10.450.50">
    <property type="match status" value="1"/>
</dbReference>